<organism evidence="1 2">
    <name type="scientific">Pelobates cultripes</name>
    <name type="common">Western spadefoot toad</name>
    <dbReference type="NCBI Taxonomy" id="61616"/>
    <lineage>
        <taxon>Eukaryota</taxon>
        <taxon>Metazoa</taxon>
        <taxon>Chordata</taxon>
        <taxon>Craniata</taxon>
        <taxon>Vertebrata</taxon>
        <taxon>Euteleostomi</taxon>
        <taxon>Amphibia</taxon>
        <taxon>Batrachia</taxon>
        <taxon>Anura</taxon>
        <taxon>Pelobatoidea</taxon>
        <taxon>Pelobatidae</taxon>
        <taxon>Pelobates</taxon>
    </lineage>
</organism>
<dbReference type="EMBL" id="OW240914">
    <property type="protein sequence ID" value="CAH2272375.1"/>
    <property type="molecule type" value="Genomic_DNA"/>
</dbReference>
<reference evidence="1" key="1">
    <citation type="submission" date="2022-03" db="EMBL/GenBank/DDBJ databases">
        <authorList>
            <person name="Alioto T."/>
            <person name="Alioto T."/>
            <person name="Gomez Garrido J."/>
        </authorList>
    </citation>
    <scope>NUCLEOTIDE SEQUENCE</scope>
</reference>
<dbReference type="Proteomes" id="UP001295444">
    <property type="component" value="Chromosome 03"/>
</dbReference>
<dbReference type="AlphaFoldDB" id="A0AAD1RIF6"/>
<evidence type="ECO:0000313" key="2">
    <source>
        <dbReference type="Proteomes" id="UP001295444"/>
    </source>
</evidence>
<proteinExistence type="predicted"/>
<name>A0AAD1RIF6_PELCU</name>
<gene>
    <name evidence="1" type="ORF">PECUL_23A026139</name>
</gene>
<evidence type="ECO:0000313" key="1">
    <source>
        <dbReference type="EMBL" id="CAH2272375.1"/>
    </source>
</evidence>
<accession>A0AAD1RIF6</accession>
<protein>
    <submittedName>
        <fullName evidence="1">Uncharacterized protein</fullName>
    </submittedName>
</protein>
<keyword evidence="2" id="KW-1185">Reference proteome</keyword>
<sequence length="221" mass="25369">MVNSLLYTHYCFTSNICYGASLLYKHYCFTFNICYGAPTAIHALLLYLQYLHRCTHCYTDITALPPISTPVHPLLYMHYCFTSNNYTGAPTGIHALLLYLQYLHRCTHCYIRITALPPISTPVHLLHSRITALPPISTPVHPLLYTHYCFTSNIYTGAPTAIHALLLYLQYLHRCTHCYTRITDLPPISTPVHQMLYMHYCFTFNICYGAPTAIHALLLYL</sequence>